<evidence type="ECO:0000313" key="3">
    <source>
        <dbReference type="Proteomes" id="UP000462621"/>
    </source>
</evidence>
<dbReference type="AlphaFoldDB" id="A0A7X4LJL1"/>
<sequence>MEQVQLKFNSSIFKQILIKDMLARGIPIALLFQVLSHFMYHRGLLDGIGISLIVFMLASGLSGFFKWKMKVNKVKAQRK</sequence>
<keyword evidence="1" id="KW-0812">Transmembrane</keyword>
<keyword evidence="1" id="KW-0472">Membrane</keyword>
<keyword evidence="3" id="KW-1185">Reference proteome</keyword>
<reference evidence="2 3" key="1">
    <citation type="submission" date="2019-10" db="EMBL/GenBank/DDBJ databases">
        <title>Vibrio sp. nov. isolated from a shrimp pond.</title>
        <authorList>
            <person name="Gomez-Gil B."/>
            <person name="Enciso-Ibarra J."/>
            <person name="Enciso-Ibarra K."/>
            <person name="Bolan-Mejia C."/>
        </authorList>
    </citation>
    <scope>NUCLEOTIDE SEQUENCE [LARGE SCALE GENOMIC DNA]</scope>
    <source>
        <strain evidence="2 3">CAIM 722</strain>
    </source>
</reference>
<comment type="caution">
    <text evidence="2">The sequence shown here is derived from an EMBL/GenBank/DDBJ whole genome shotgun (WGS) entry which is preliminary data.</text>
</comment>
<accession>A0A7X4LJL1</accession>
<dbReference type="EMBL" id="WEKT01000008">
    <property type="protein sequence ID" value="MZI92960.1"/>
    <property type="molecule type" value="Genomic_DNA"/>
</dbReference>
<name>A0A7X4LJL1_9VIBR</name>
<keyword evidence="1" id="KW-1133">Transmembrane helix</keyword>
<gene>
    <name evidence="2" type="ORF">F9817_07085</name>
</gene>
<feature type="transmembrane region" description="Helical" evidence="1">
    <location>
        <begin position="21"/>
        <end position="41"/>
    </location>
</feature>
<organism evidence="2 3">
    <name type="scientific">Vibrio eleionomae</name>
    <dbReference type="NCBI Taxonomy" id="2653505"/>
    <lineage>
        <taxon>Bacteria</taxon>
        <taxon>Pseudomonadati</taxon>
        <taxon>Pseudomonadota</taxon>
        <taxon>Gammaproteobacteria</taxon>
        <taxon>Vibrionales</taxon>
        <taxon>Vibrionaceae</taxon>
        <taxon>Vibrio</taxon>
    </lineage>
</organism>
<evidence type="ECO:0000256" key="1">
    <source>
        <dbReference type="SAM" id="Phobius"/>
    </source>
</evidence>
<feature type="transmembrane region" description="Helical" evidence="1">
    <location>
        <begin position="47"/>
        <end position="65"/>
    </location>
</feature>
<protein>
    <submittedName>
        <fullName evidence="2">Uncharacterized protein</fullName>
    </submittedName>
</protein>
<evidence type="ECO:0000313" key="2">
    <source>
        <dbReference type="EMBL" id="MZI92960.1"/>
    </source>
</evidence>
<dbReference type="Proteomes" id="UP000462621">
    <property type="component" value="Unassembled WGS sequence"/>
</dbReference>
<proteinExistence type="predicted"/>
<dbReference type="RefSeq" id="WP_161154254.1">
    <property type="nucleotide sequence ID" value="NZ_WEKT01000008.1"/>
</dbReference>